<keyword evidence="3" id="KW-1185">Reference proteome</keyword>
<evidence type="ECO:0000256" key="1">
    <source>
        <dbReference type="SAM" id="MobiDB-lite"/>
    </source>
</evidence>
<organism evidence="2 3">
    <name type="scientific">Trinickia soli</name>
    <dbReference type="NCBI Taxonomy" id="380675"/>
    <lineage>
        <taxon>Bacteria</taxon>
        <taxon>Pseudomonadati</taxon>
        <taxon>Pseudomonadota</taxon>
        <taxon>Betaproteobacteria</taxon>
        <taxon>Burkholderiales</taxon>
        <taxon>Burkholderiaceae</taxon>
        <taxon>Trinickia</taxon>
    </lineage>
</organism>
<name>A0A2N7W7D0_9BURK</name>
<dbReference type="AlphaFoldDB" id="A0A2N7W7D0"/>
<gene>
    <name evidence="2" type="ORF">C0Z19_10100</name>
</gene>
<sequence length="212" mass="23375">MNMQHPAHSLSKNAPHADCSPGTAVPVGSRHAAPYPGTQDDGLDPTPTRTKRQPVRHWVGPTWNVMTGEMIHPGQPRPRALASEGGDRQAEAGKPVVDHPAPAPATCPSDASAAETPPREKKPRKRRYSTPKAETAPTPLEDRRWLTIKQTAQRYPYSEGAVRHLVFQAEQYAKHPKNGLKSNGFLNCIVRPEGARRVLIDAEKFELWLQGQ</sequence>
<dbReference type="EMBL" id="PNYB01000007">
    <property type="protein sequence ID" value="PMS25294.1"/>
    <property type="molecule type" value="Genomic_DNA"/>
</dbReference>
<protein>
    <submittedName>
        <fullName evidence="2">Uncharacterized protein</fullName>
    </submittedName>
</protein>
<comment type="caution">
    <text evidence="2">The sequence shown here is derived from an EMBL/GenBank/DDBJ whole genome shotgun (WGS) entry which is preliminary data.</text>
</comment>
<evidence type="ECO:0000313" key="2">
    <source>
        <dbReference type="EMBL" id="PMS25294.1"/>
    </source>
</evidence>
<dbReference type="Proteomes" id="UP000235347">
    <property type="component" value="Unassembled WGS sequence"/>
</dbReference>
<proteinExistence type="predicted"/>
<reference evidence="2 3" key="1">
    <citation type="submission" date="2018-01" db="EMBL/GenBank/DDBJ databases">
        <title>Whole genome analyses suggest that Burkholderia sensu lato contains two further novel genera in the rhizoxinica-symbiotica group Mycetohabitans gen. nov., and Trinickia gen. nov.: implications for the evolution of diazotrophy and nodulation in the Burkholderiaceae.</title>
        <authorList>
            <person name="Estrada-de los Santos P."/>
            <person name="Palmer M."/>
            <person name="Chavez-Ramirez B."/>
            <person name="Beukes C."/>
            <person name="Steenkamp E.T."/>
            <person name="Hirsch A.M."/>
            <person name="Manyaka P."/>
            <person name="Maluk M."/>
            <person name="Lafos M."/>
            <person name="Crook M."/>
            <person name="Gross E."/>
            <person name="Simon M.F."/>
            <person name="Bueno dos Reis Junior F."/>
            <person name="Poole P.S."/>
            <person name="Venter S.N."/>
            <person name="James E.K."/>
        </authorList>
    </citation>
    <scope>NUCLEOTIDE SEQUENCE [LARGE SCALE GENOMIC DNA]</scope>
    <source>
        <strain evidence="2 3">GP25-8</strain>
    </source>
</reference>
<accession>A0A2N7W7D0</accession>
<evidence type="ECO:0000313" key="3">
    <source>
        <dbReference type="Proteomes" id="UP000235347"/>
    </source>
</evidence>
<feature type="region of interest" description="Disordered" evidence="1">
    <location>
        <begin position="1"/>
        <end position="138"/>
    </location>
</feature>